<reference evidence="2 3" key="1">
    <citation type="submission" date="2021-03" db="EMBL/GenBank/DDBJ databases">
        <title>Sequencing the genomes of 1000 actinobacteria strains.</title>
        <authorList>
            <person name="Klenk H.-P."/>
        </authorList>
    </citation>
    <scope>NUCLEOTIDE SEQUENCE [LARGE SCALE GENOMIC DNA]</scope>
    <source>
        <strain evidence="2 3">DSM 45516</strain>
    </source>
</reference>
<dbReference type="EMBL" id="JAGGMR010000001">
    <property type="protein sequence ID" value="MBP2190316.1"/>
    <property type="molecule type" value="Genomic_DNA"/>
</dbReference>
<comment type="caution">
    <text evidence="2">The sequence shown here is derived from an EMBL/GenBank/DDBJ whole genome shotgun (WGS) entry which is preliminary data.</text>
</comment>
<feature type="domain" description="CinA C-terminal" evidence="1">
    <location>
        <begin position="13"/>
        <end position="160"/>
    </location>
</feature>
<dbReference type="SUPFAM" id="SSF142433">
    <property type="entry name" value="CinA-like"/>
    <property type="match status" value="1"/>
</dbReference>
<dbReference type="EC" id="3.5.1.42" evidence="2"/>
<dbReference type="RefSeq" id="WP_209890277.1">
    <property type="nucleotide sequence ID" value="NZ_JAGGMR010000001.1"/>
</dbReference>
<evidence type="ECO:0000313" key="2">
    <source>
        <dbReference type="EMBL" id="MBP2190316.1"/>
    </source>
</evidence>
<sequence>MSSDPLSSGAPTAELVRALATRGQTVATAESLTAGLLSAAIAGIPGASAVLRGGFVVYATDLKHRLTGVSEDLLSTVGPVAAATAEQLAVGARTRCDATWGCGLTGVAGPDSQDGHPVGTVFLGVSSPWHTEVIRLQLPGDRWTIRIAATHIAVRELLRCVRAEPAG</sequence>
<evidence type="ECO:0000313" key="3">
    <source>
        <dbReference type="Proteomes" id="UP001519325"/>
    </source>
</evidence>
<keyword evidence="2" id="KW-0378">Hydrolase</keyword>
<dbReference type="GO" id="GO:0019159">
    <property type="term" value="F:nicotinamide-nucleotide amidase activity"/>
    <property type="evidence" value="ECO:0007669"/>
    <property type="project" value="UniProtKB-EC"/>
</dbReference>
<keyword evidence="3" id="KW-1185">Reference proteome</keyword>
<dbReference type="Gene3D" id="3.90.950.20">
    <property type="entry name" value="CinA-like"/>
    <property type="match status" value="1"/>
</dbReference>
<evidence type="ECO:0000259" key="1">
    <source>
        <dbReference type="Pfam" id="PF02464"/>
    </source>
</evidence>
<dbReference type="InterPro" id="IPR008136">
    <property type="entry name" value="CinA_C"/>
</dbReference>
<gene>
    <name evidence="2" type="ORF">BJ987_003217</name>
</gene>
<accession>A0ABS4QI31</accession>
<organism evidence="2 3">
    <name type="scientific">Nocardia goodfellowii</name>
    <dbReference type="NCBI Taxonomy" id="882446"/>
    <lineage>
        <taxon>Bacteria</taxon>
        <taxon>Bacillati</taxon>
        <taxon>Actinomycetota</taxon>
        <taxon>Actinomycetes</taxon>
        <taxon>Mycobacteriales</taxon>
        <taxon>Nocardiaceae</taxon>
        <taxon>Nocardia</taxon>
    </lineage>
</organism>
<dbReference type="Proteomes" id="UP001519325">
    <property type="component" value="Unassembled WGS sequence"/>
</dbReference>
<dbReference type="Pfam" id="PF02464">
    <property type="entry name" value="CinA"/>
    <property type="match status" value="1"/>
</dbReference>
<protein>
    <submittedName>
        <fullName evidence="2">Nicotinamide-nucleotide amidase</fullName>
        <ecNumber evidence="2">3.5.1.42</ecNumber>
    </submittedName>
</protein>
<name>A0ABS4QI31_9NOCA</name>
<dbReference type="InterPro" id="IPR036653">
    <property type="entry name" value="CinA-like_C"/>
</dbReference>
<proteinExistence type="predicted"/>
<dbReference type="NCBIfam" id="TIGR00199">
    <property type="entry name" value="PncC_domain"/>
    <property type="match status" value="1"/>
</dbReference>